<dbReference type="OrthoDB" id="9794577at2"/>
<dbReference type="GO" id="GO:0005829">
    <property type="term" value="C:cytosol"/>
    <property type="evidence" value="ECO:0007669"/>
    <property type="project" value="TreeGrafter"/>
</dbReference>
<proteinExistence type="predicted"/>
<name>A0A1J6WCZ0_9BACI</name>
<dbReference type="EMBL" id="MINN01000117">
    <property type="protein sequence ID" value="OIU69744.1"/>
    <property type="molecule type" value="Genomic_DNA"/>
</dbReference>
<evidence type="ECO:0000313" key="3">
    <source>
        <dbReference type="EMBL" id="OIU69744.1"/>
    </source>
</evidence>
<dbReference type="GO" id="GO:0009898">
    <property type="term" value="C:cytoplasmic side of plasma membrane"/>
    <property type="evidence" value="ECO:0007669"/>
    <property type="project" value="TreeGrafter"/>
</dbReference>
<dbReference type="PANTHER" id="PTHR43384">
    <property type="entry name" value="SEPTUM SITE-DETERMINING PROTEIN MIND HOMOLOG, CHLOROPLASTIC-RELATED"/>
    <property type="match status" value="1"/>
</dbReference>
<accession>A0A1J6WCZ0</accession>
<comment type="caution">
    <text evidence="3">The sequence shown here is derived from an EMBL/GenBank/DDBJ whole genome shotgun (WGS) entry which is preliminary data.</text>
</comment>
<dbReference type="InterPro" id="IPR027417">
    <property type="entry name" value="P-loop_NTPase"/>
</dbReference>
<reference evidence="3 4" key="1">
    <citation type="submission" date="2016-09" db="EMBL/GenBank/DDBJ databases">
        <title>Bacillus aquimaris SAMM genome sequence reveals colonization and biosurfactant production capacities.</title>
        <authorList>
            <person name="Waghmode S.R."/>
            <person name="Suryavanshi M.V."/>
        </authorList>
    </citation>
    <scope>NUCLEOTIDE SEQUENCE [LARGE SCALE GENOMIC DNA]</scope>
    <source>
        <strain evidence="3 4">SAMM</strain>
    </source>
</reference>
<dbReference type="Pfam" id="PF13614">
    <property type="entry name" value="AAA_31"/>
    <property type="match status" value="1"/>
</dbReference>
<dbReference type="SUPFAM" id="SSF52540">
    <property type="entry name" value="P-loop containing nucleoside triphosphate hydrolases"/>
    <property type="match status" value="1"/>
</dbReference>
<dbReference type="RefSeq" id="WP_071619848.1">
    <property type="nucleotide sequence ID" value="NZ_MINN01000117.1"/>
</dbReference>
<keyword evidence="4" id="KW-1185">Reference proteome</keyword>
<sequence length="399" mass="45444">MINWFYYCDTNAAPGDLELILQKRSYELLQFPHLDDLIHRIKDTDHSILFIKANTLQNGYDLCQEMSILFPYLYIILIVPDNMENTRKAMNVGASDILRFSSDLEEKKGAVERAVKYLKLREEGVSYHLAKNCRVLSVCSPKGGIGRTAAVVNLAAAFARMGKKVGVLDANLQFGDVVIQLDQKPGGTIYEWVKEEYERHSYSIDNYLAVHESGVSVMPAPSRPEFFEMISEIHIEKVIEEMRMRFDILLIDTPSYLSEIHLKCLERSDECLLLVTDEIPVLKRSRLFIEALEAFQLHEKIKVIRTRTARKQIDQHKMERVLDIPIFASLPEQGQLVSQSIDLGTPVVISQPRTPIGKGFLNLARTLAEKPVEAAEAKLQEPSKKSKRMRSLVPMKGRV</sequence>
<organism evidence="3 4">
    <name type="scientific">Rossellomorea aquimaris</name>
    <dbReference type="NCBI Taxonomy" id="189382"/>
    <lineage>
        <taxon>Bacteria</taxon>
        <taxon>Bacillati</taxon>
        <taxon>Bacillota</taxon>
        <taxon>Bacilli</taxon>
        <taxon>Bacillales</taxon>
        <taxon>Bacillaceae</taxon>
        <taxon>Rossellomorea</taxon>
    </lineage>
</organism>
<feature type="domain" description="AAA" evidence="2">
    <location>
        <begin position="134"/>
        <end position="295"/>
    </location>
</feature>
<dbReference type="Gene3D" id="3.40.50.300">
    <property type="entry name" value="P-loop containing nucleotide triphosphate hydrolases"/>
    <property type="match status" value="1"/>
</dbReference>
<feature type="compositionally biased region" description="Basic and acidic residues" evidence="1">
    <location>
        <begin position="375"/>
        <end position="384"/>
    </location>
</feature>
<evidence type="ECO:0000259" key="2">
    <source>
        <dbReference type="Pfam" id="PF13614"/>
    </source>
</evidence>
<feature type="region of interest" description="Disordered" evidence="1">
    <location>
        <begin position="375"/>
        <end position="399"/>
    </location>
</feature>
<gene>
    <name evidence="3" type="ORF">BHE18_02170</name>
</gene>
<dbReference type="InterPro" id="IPR050625">
    <property type="entry name" value="ParA/MinD_ATPase"/>
</dbReference>
<dbReference type="GO" id="GO:0051782">
    <property type="term" value="P:negative regulation of cell division"/>
    <property type="evidence" value="ECO:0007669"/>
    <property type="project" value="TreeGrafter"/>
</dbReference>
<dbReference type="AlphaFoldDB" id="A0A1J6WCZ0"/>
<dbReference type="GO" id="GO:0016887">
    <property type="term" value="F:ATP hydrolysis activity"/>
    <property type="evidence" value="ECO:0007669"/>
    <property type="project" value="TreeGrafter"/>
</dbReference>
<dbReference type="PANTHER" id="PTHR43384:SF13">
    <property type="entry name" value="SLR0110 PROTEIN"/>
    <property type="match status" value="1"/>
</dbReference>
<dbReference type="InterPro" id="IPR025669">
    <property type="entry name" value="AAA_dom"/>
</dbReference>
<dbReference type="GO" id="GO:0005524">
    <property type="term" value="F:ATP binding"/>
    <property type="evidence" value="ECO:0007669"/>
    <property type="project" value="TreeGrafter"/>
</dbReference>
<protein>
    <recommendedName>
        <fullName evidence="2">AAA domain-containing protein</fullName>
    </recommendedName>
</protein>
<dbReference type="Proteomes" id="UP000182062">
    <property type="component" value="Unassembled WGS sequence"/>
</dbReference>
<evidence type="ECO:0000313" key="4">
    <source>
        <dbReference type="Proteomes" id="UP000182062"/>
    </source>
</evidence>
<evidence type="ECO:0000256" key="1">
    <source>
        <dbReference type="SAM" id="MobiDB-lite"/>
    </source>
</evidence>